<dbReference type="eggNOG" id="ENOG5032JVD">
    <property type="taxonomic scope" value="Bacteria"/>
</dbReference>
<sequence length="98" mass="11136">MPESPSFTFYTYSLVNDPCDDRWAYTGIPGIFFDDAESARHDLLELRRDVESEPGCKWSPMRLEKIETLPISKASILALLNSDLGSFVKSYEVIDVID</sequence>
<keyword evidence="2" id="KW-1185">Reference proteome</keyword>
<evidence type="ECO:0000313" key="1">
    <source>
        <dbReference type="EMBL" id="ABC90792.1"/>
    </source>
</evidence>
<proteinExistence type="predicted"/>
<dbReference type="RefSeq" id="WP_011425281.1">
    <property type="nucleotide sequence ID" value="NC_007761.1"/>
</dbReference>
<dbReference type="OrthoDB" id="8420682at2"/>
<gene>
    <name evidence="1" type="ordered locus">RHE_CH02007</name>
</gene>
<dbReference type="EMBL" id="CP000133">
    <property type="protein sequence ID" value="ABC90792.1"/>
    <property type="molecule type" value="Genomic_DNA"/>
</dbReference>
<name>Q2K8P4_RHIEC</name>
<evidence type="ECO:0000313" key="2">
    <source>
        <dbReference type="Proteomes" id="UP000001936"/>
    </source>
</evidence>
<reference evidence="1 2" key="1">
    <citation type="journal article" date="2006" name="Proc. Natl. Acad. Sci. U.S.A.">
        <title>The partitioned Rhizobium etli genome: genetic and metabolic redundancy in seven interacting replicons.</title>
        <authorList>
            <person name="Gonzalez V."/>
            <person name="Santamaria R.I."/>
            <person name="Bustos P."/>
            <person name="Hernandez-Gonzalez I."/>
            <person name="Medrano-Soto A."/>
            <person name="Moreno-Hagelsieb G."/>
            <person name="Janga S.C."/>
            <person name="Ramirez M.A."/>
            <person name="Jimenez-Jacinto V."/>
            <person name="Collado-Vides J."/>
            <person name="Davila G."/>
        </authorList>
    </citation>
    <scope>NUCLEOTIDE SEQUENCE [LARGE SCALE GENOMIC DNA]</scope>
    <source>
        <strain evidence="2">ATCC 51251 / DSM 11541 / JCM 21823 / NBRC 15573 / CFN 42</strain>
    </source>
</reference>
<accession>Q2K8P4</accession>
<dbReference type="KEGG" id="ret:RHE_CH02007"/>
<organism evidence="1 2">
    <name type="scientific">Rhizobium etli (strain ATCC 51251 / DSM 11541 / JCM 21823 / NBRC 15573 / CFN 42)</name>
    <dbReference type="NCBI Taxonomy" id="347834"/>
    <lineage>
        <taxon>Bacteria</taxon>
        <taxon>Pseudomonadati</taxon>
        <taxon>Pseudomonadota</taxon>
        <taxon>Alphaproteobacteria</taxon>
        <taxon>Hyphomicrobiales</taxon>
        <taxon>Rhizobiaceae</taxon>
        <taxon>Rhizobium/Agrobacterium group</taxon>
        <taxon>Rhizobium</taxon>
    </lineage>
</organism>
<protein>
    <submittedName>
        <fullName evidence="1">Hypothetical conserved protein</fullName>
    </submittedName>
</protein>
<dbReference type="Proteomes" id="UP000001936">
    <property type="component" value="Chromosome"/>
</dbReference>
<dbReference type="AlphaFoldDB" id="Q2K8P4"/>
<dbReference type="HOGENOM" id="CLU_2327637_0_0_5"/>